<feature type="domain" description="Velvet" evidence="6">
    <location>
        <begin position="1"/>
        <end position="284"/>
    </location>
</feature>
<comment type="subcellular location">
    <subcellularLocation>
        <location evidence="1">Nucleus</location>
    </subcellularLocation>
</comment>
<accession>A0A316ZCF4</accession>
<organism evidence="7 8">
    <name type="scientific">Tilletiopsis washingtonensis</name>
    <dbReference type="NCBI Taxonomy" id="58919"/>
    <lineage>
        <taxon>Eukaryota</taxon>
        <taxon>Fungi</taxon>
        <taxon>Dikarya</taxon>
        <taxon>Basidiomycota</taxon>
        <taxon>Ustilaginomycotina</taxon>
        <taxon>Exobasidiomycetes</taxon>
        <taxon>Entylomatales</taxon>
        <taxon>Entylomatales incertae sedis</taxon>
        <taxon>Tilletiopsis</taxon>
    </lineage>
</organism>
<dbReference type="PROSITE" id="PS51821">
    <property type="entry name" value="VELVET"/>
    <property type="match status" value="1"/>
</dbReference>
<evidence type="ECO:0000313" key="8">
    <source>
        <dbReference type="Proteomes" id="UP000245946"/>
    </source>
</evidence>
<dbReference type="Gene3D" id="2.60.40.3960">
    <property type="entry name" value="Velvet domain"/>
    <property type="match status" value="1"/>
</dbReference>
<evidence type="ECO:0000313" key="7">
    <source>
        <dbReference type="EMBL" id="PWN99209.1"/>
    </source>
</evidence>
<dbReference type="OrthoDB" id="1746739at2759"/>
<feature type="region of interest" description="Disordered" evidence="5">
    <location>
        <begin position="1"/>
        <end position="43"/>
    </location>
</feature>
<evidence type="ECO:0000256" key="5">
    <source>
        <dbReference type="SAM" id="MobiDB-lite"/>
    </source>
</evidence>
<evidence type="ECO:0000256" key="4">
    <source>
        <dbReference type="ARBA" id="ARBA00023242"/>
    </source>
</evidence>
<keyword evidence="4" id="KW-0539">Nucleus</keyword>
<evidence type="ECO:0000256" key="2">
    <source>
        <dbReference type="ARBA" id="ARBA00023015"/>
    </source>
</evidence>
<gene>
    <name evidence="7" type="ORF">FA09DRAFT_245380</name>
</gene>
<dbReference type="Proteomes" id="UP000245946">
    <property type="component" value="Unassembled WGS sequence"/>
</dbReference>
<dbReference type="STRING" id="58919.A0A316ZCF4"/>
<dbReference type="PANTHER" id="PTHR33572">
    <property type="entry name" value="SPORE DEVELOPMENT REGULATOR VOSA"/>
    <property type="match status" value="1"/>
</dbReference>
<dbReference type="InterPro" id="IPR038491">
    <property type="entry name" value="Velvet_dom_sf"/>
</dbReference>
<keyword evidence="3" id="KW-0804">Transcription</keyword>
<dbReference type="GO" id="GO:0005634">
    <property type="term" value="C:nucleus"/>
    <property type="evidence" value="ECO:0007669"/>
    <property type="project" value="UniProtKB-SubCell"/>
</dbReference>
<keyword evidence="2" id="KW-0805">Transcription regulation</keyword>
<keyword evidence="8" id="KW-1185">Reference proteome</keyword>
<feature type="compositionally biased region" description="Basic residues" evidence="5">
    <location>
        <begin position="28"/>
        <end position="39"/>
    </location>
</feature>
<sequence length="314" mass="32993">MRSTSSCSSPRVLLPGPSAAQPDLDRQAHHHRRGHRQRRASMVSVGVQPRPAFWLTFSCRDVNTSLFFLASDLCHPDELMASPRNVLVHHHAATVPASSLQQPAGSASDGAAFSASVLSPVPHDGAGSSGGSGGVTPSGLPSLGSLNIGRSRSSSDGRGDAGEHFDPAGVASGSLTTITTESYTRNLVGAAVASANVLKDEQDVFRIFFVLQDLSVRTEGSYRIKLVFADLAQDGQTNDGVSNALAEAYTEPFTVYSPRRFPGMHDPTELSKKLAAQGVKIATRSDRKKRRRDSAGPSGGGGDGGEGGEDEEDE</sequence>
<dbReference type="GeneID" id="37267211"/>
<dbReference type="InterPro" id="IPR021740">
    <property type="entry name" value="Velvet"/>
</dbReference>
<dbReference type="RefSeq" id="XP_025599488.1">
    <property type="nucleotide sequence ID" value="XM_025739665.1"/>
</dbReference>
<protein>
    <recommendedName>
        <fullName evidence="6">Velvet domain-containing protein</fullName>
    </recommendedName>
</protein>
<dbReference type="AlphaFoldDB" id="A0A316ZCF4"/>
<feature type="region of interest" description="Disordered" evidence="5">
    <location>
        <begin position="118"/>
        <end position="171"/>
    </location>
</feature>
<dbReference type="Pfam" id="PF11754">
    <property type="entry name" value="Velvet"/>
    <property type="match status" value="1"/>
</dbReference>
<dbReference type="InterPro" id="IPR037525">
    <property type="entry name" value="Velvet_dom"/>
</dbReference>
<feature type="region of interest" description="Disordered" evidence="5">
    <location>
        <begin position="275"/>
        <end position="314"/>
    </location>
</feature>
<evidence type="ECO:0000259" key="6">
    <source>
        <dbReference type="PROSITE" id="PS51821"/>
    </source>
</evidence>
<name>A0A316ZCF4_9BASI</name>
<reference evidence="7 8" key="1">
    <citation type="journal article" date="2018" name="Mol. Biol. Evol.">
        <title>Broad Genomic Sampling Reveals a Smut Pathogenic Ancestry of the Fungal Clade Ustilaginomycotina.</title>
        <authorList>
            <person name="Kijpornyongpan T."/>
            <person name="Mondo S.J."/>
            <person name="Barry K."/>
            <person name="Sandor L."/>
            <person name="Lee J."/>
            <person name="Lipzen A."/>
            <person name="Pangilinan J."/>
            <person name="LaButti K."/>
            <person name="Hainaut M."/>
            <person name="Henrissat B."/>
            <person name="Grigoriev I.V."/>
            <person name="Spatafora J.W."/>
            <person name="Aime M.C."/>
        </authorList>
    </citation>
    <scope>NUCLEOTIDE SEQUENCE [LARGE SCALE GENOMIC DNA]</scope>
    <source>
        <strain evidence="7 8">MCA 4186</strain>
    </source>
</reference>
<evidence type="ECO:0000256" key="3">
    <source>
        <dbReference type="ARBA" id="ARBA00023163"/>
    </source>
</evidence>
<dbReference type="PANTHER" id="PTHR33572:SF3">
    <property type="entry name" value="VELVET COMPLEX SUBUNIT B"/>
    <property type="match status" value="1"/>
</dbReference>
<dbReference type="EMBL" id="KZ819289">
    <property type="protein sequence ID" value="PWN99209.1"/>
    <property type="molecule type" value="Genomic_DNA"/>
</dbReference>
<feature type="compositionally biased region" description="Basic and acidic residues" evidence="5">
    <location>
        <begin position="153"/>
        <end position="166"/>
    </location>
</feature>
<evidence type="ECO:0000256" key="1">
    <source>
        <dbReference type="ARBA" id="ARBA00004123"/>
    </source>
</evidence>
<feature type="compositionally biased region" description="Gly residues" evidence="5">
    <location>
        <begin position="127"/>
        <end position="136"/>
    </location>
</feature>
<feature type="compositionally biased region" description="Low complexity" evidence="5">
    <location>
        <begin position="137"/>
        <end position="152"/>
    </location>
</feature>
<proteinExistence type="predicted"/>